<gene>
    <name evidence="2" type="ORF">PPERSA_10628</name>
</gene>
<feature type="compositionally biased region" description="Low complexity" evidence="1">
    <location>
        <begin position="437"/>
        <end position="459"/>
    </location>
</feature>
<dbReference type="Proteomes" id="UP000054937">
    <property type="component" value="Unassembled WGS sequence"/>
</dbReference>
<dbReference type="AlphaFoldDB" id="A0A0V0QD30"/>
<evidence type="ECO:0000256" key="1">
    <source>
        <dbReference type="SAM" id="MobiDB-lite"/>
    </source>
</evidence>
<sequence>MLTNVLRSCFSIGAKTKFEKARLQATCARDTQEPNEEDLQVILNTLNGRDMETRAQVGFATLVTKLETSESKEKWNYLLKNLIILDRCVESRFFLMDIQQLFLPSVDHFQSNDNNVRQLKLDAFVREYFTIIKKKGELYSMQNSSFNVEKSQKQKYFLKKEKITTIFEEIQIAQKMHEFALQVANNTTQEQEQFNIVRYVLISILLFFLNLQSSQYAAITVLLTKLTEMGLEQTLIFERQFNKFQILQESTVKFIKMHRSLPGFSELPSDTFYQTESRILYCIKDYQDILKTNRGSSANLYKKYKIVNIDQSQLSTELKIEETNQQKENQNQGNSSYEISAIKQNPSTQNMLYNPEIQEISLELENSDPNKAQNTKKLKNQKNHTNYFYSKNGDDEERVNLVNSQIYNNKETKQQSNGNINNEQELGPNTTPVKTSQNNNNNNDQANDENNNNQNNEDNYSQRKAQSVNFKLEKSQVSDQLSKNKSDIMFVGNLDNESLMMGYSTFIKKNKQFKISRLDFERTRLQKTFIDEDEEEYEFNYPIFHNYEQTWSRDYPHLRRNTKMTLIKQTNSYHIDQDEIQNGEEDDNRIDLGPRYFSDNMDLKTSKQYIFQINDDNDSNEGENKNLEVLNINVDWEKLDIFDEKIFNKFEQSFSHQSIKSLATQDSEIAQNQEKKQTEVQNKPNNSKKSKRKNKK</sequence>
<dbReference type="InParanoid" id="A0A0V0QD30"/>
<proteinExistence type="predicted"/>
<evidence type="ECO:0000313" key="3">
    <source>
        <dbReference type="Proteomes" id="UP000054937"/>
    </source>
</evidence>
<organism evidence="2 3">
    <name type="scientific">Pseudocohnilembus persalinus</name>
    <name type="common">Ciliate</name>
    <dbReference type="NCBI Taxonomy" id="266149"/>
    <lineage>
        <taxon>Eukaryota</taxon>
        <taxon>Sar</taxon>
        <taxon>Alveolata</taxon>
        <taxon>Ciliophora</taxon>
        <taxon>Intramacronucleata</taxon>
        <taxon>Oligohymenophorea</taxon>
        <taxon>Scuticociliatia</taxon>
        <taxon>Philasterida</taxon>
        <taxon>Pseudocohnilembidae</taxon>
        <taxon>Pseudocohnilembus</taxon>
    </lineage>
</organism>
<accession>A0A0V0QD30</accession>
<dbReference type="OrthoDB" id="296218at2759"/>
<name>A0A0V0QD30_PSEPJ</name>
<feature type="compositionally biased region" description="Basic residues" evidence="1">
    <location>
        <begin position="686"/>
        <end position="696"/>
    </location>
</feature>
<feature type="compositionally biased region" description="Polar residues" evidence="1">
    <location>
        <begin position="409"/>
        <end position="436"/>
    </location>
</feature>
<protein>
    <recommendedName>
        <fullName evidence="4">ENTH domain-containing protein</fullName>
    </recommendedName>
</protein>
<keyword evidence="3" id="KW-1185">Reference proteome</keyword>
<evidence type="ECO:0008006" key="4">
    <source>
        <dbReference type="Google" id="ProtNLM"/>
    </source>
</evidence>
<reference evidence="2 3" key="1">
    <citation type="journal article" date="2015" name="Sci. Rep.">
        <title>Genome of the facultative scuticociliatosis pathogen Pseudocohnilembus persalinus provides insight into its virulence through horizontal gene transfer.</title>
        <authorList>
            <person name="Xiong J."/>
            <person name="Wang G."/>
            <person name="Cheng J."/>
            <person name="Tian M."/>
            <person name="Pan X."/>
            <person name="Warren A."/>
            <person name="Jiang C."/>
            <person name="Yuan D."/>
            <person name="Miao W."/>
        </authorList>
    </citation>
    <scope>NUCLEOTIDE SEQUENCE [LARGE SCALE GENOMIC DNA]</scope>
    <source>
        <strain evidence="2">36N120E</strain>
    </source>
</reference>
<comment type="caution">
    <text evidence="2">The sequence shown here is derived from an EMBL/GenBank/DDBJ whole genome shotgun (WGS) entry which is preliminary data.</text>
</comment>
<feature type="region of interest" description="Disordered" evidence="1">
    <location>
        <begin position="665"/>
        <end position="696"/>
    </location>
</feature>
<dbReference type="EMBL" id="LDAU01000194">
    <property type="protein sequence ID" value="KRX00129.1"/>
    <property type="molecule type" value="Genomic_DNA"/>
</dbReference>
<feature type="region of interest" description="Disordered" evidence="1">
    <location>
        <begin position="366"/>
        <end position="396"/>
    </location>
</feature>
<feature type="region of interest" description="Disordered" evidence="1">
    <location>
        <begin position="409"/>
        <end position="459"/>
    </location>
</feature>
<evidence type="ECO:0000313" key="2">
    <source>
        <dbReference type="EMBL" id="KRX00129.1"/>
    </source>
</evidence>